<dbReference type="Pfam" id="PF02405">
    <property type="entry name" value="MlaE"/>
    <property type="match status" value="1"/>
</dbReference>
<feature type="transmembrane region" description="Helical" evidence="1">
    <location>
        <begin position="35"/>
        <end position="59"/>
    </location>
</feature>
<dbReference type="PANTHER" id="PTHR30188">
    <property type="entry name" value="ABC TRANSPORTER PERMEASE PROTEIN-RELATED"/>
    <property type="match status" value="1"/>
</dbReference>
<geneLocation type="plastid" evidence="2"/>
<accession>A0A0B5W3P0</accession>
<feature type="transmembrane region" description="Helical" evidence="1">
    <location>
        <begin position="222"/>
        <end position="245"/>
    </location>
</feature>
<keyword evidence="2" id="KW-0934">Plastid</keyword>
<feature type="transmembrane region" description="Helical" evidence="1">
    <location>
        <begin position="90"/>
        <end position="113"/>
    </location>
</feature>
<feature type="transmembrane region" description="Helical" evidence="1">
    <location>
        <begin position="155"/>
        <end position="178"/>
    </location>
</feature>
<feature type="transmembrane region" description="Helical" evidence="1">
    <location>
        <begin position="12"/>
        <end position="29"/>
    </location>
</feature>
<gene>
    <name evidence="2" type="primary">ycf63</name>
</gene>
<keyword evidence="1" id="KW-0472">Membrane</keyword>
<dbReference type="PANTHER" id="PTHR30188:SF4">
    <property type="entry name" value="PROTEIN TRIGALACTOSYLDIACYLGLYCEROL 1, CHLOROPLASTIC"/>
    <property type="match status" value="1"/>
</dbReference>
<dbReference type="RefSeq" id="YP_009122267.1">
    <property type="nucleotide sequence ID" value="NC_026523.1"/>
</dbReference>
<feature type="transmembrane region" description="Helical" evidence="1">
    <location>
        <begin position="66"/>
        <end position="84"/>
    </location>
</feature>
<organism evidence="2">
    <name type="scientific">Vertebrata lanosa</name>
    <dbReference type="NCBI Taxonomy" id="1261582"/>
    <lineage>
        <taxon>Eukaryota</taxon>
        <taxon>Rhodophyta</taxon>
        <taxon>Florideophyceae</taxon>
        <taxon>Rhodymeniophycidae</taxon>
        <taxon>Ceramiales</taxon>
        <taxon>Rhodomelaceae</taxon>
        <taxon>Polysiphonioideae</taxon>
        <taxon>Vertebrata</taxon>
    </lineage>
</organism>
<dbReference type="InterPro" id="IPR030802">
    <property type="entry name" value="Permease_MalE"/>
</dbReference>
<proteinExistence type="predicted"/>
<dbReference type="EMBL" id="KP308097">
    <property type="protein sequence ID" value="AJH66025.1"/>
    <property type="molecule type" value="Genomic_DNA"/>
</dbReference>
<sequence>MIRLSIRVKAVFEVCLALVNPVTFHYLNYLNLLKYVKYISLDILFINIITSFSISLVLSLQVVKEFLYLNAVHLVSSMLAISFIRELSPLLTSIVVIGKIGSLYTSELATMVATEQIDSLFVLGIDPISYLILPRVIALLLTLPLLNLFSVFTSFISSSFICFVLYDINPTFFFTYLFYSNIYFDFLKSFFKMIVFGLSISIISCVWGITSSSSSQGVGLSTTSSVVTSLFCIFILNFVLSYFLFDNVSSSFAFF</sequence>
<dbReference type="GeneID" id="23629599"/>
<keyword evidence="1" id="KW-0812">Transmembrane</keyword>
<feature type="transmembrane region" description="Helical" evidence="1">
    <location>
        <begin position="190"/>
        <end position="210"/>
    </location>
</feature>
<keyword evidence="1" id="KW-1133">Transmembrane helix</keyword>
<dbReference type="GO" id="GO:0005548">
    <property type="term" value="F:phospholipid transporter activity"/>
    <property type="evidence" value="ECO:0007669"/>
    <property type="project" value="TreeGrafter"/>
</dbReference>
<dbReference type="GO" id="GO:0043190">
    <property type="term" value="C:ATP-binding cassette (ABC) transporter complex"/>
    <property type="evidence" value="ECO:0007669"/>
    <property type="project" value="InterPro"/>
</dbReference>
<protein>
    <submittedName>
        <fullName evidence="2">Uncharacterized protein</fullName>
    </submittedName>
</protein>
<dbReference type="AlphaFoldDB" id="A0A0B5W3P0"/>
<evidence type="ECO:0000313" key="2">
    <source>
        <dbReference type="EMBL" id="AJH66025.1"/>
    </source>
</evidence>
<name>A0A0B5W3P0_9FLOR</name>
<evidence type="ECO:0000256" key="1">
    <source>
        <dbReference type="SAM" id="Phobius"/>
    </source>
</evidence>
<reference evidence="2" key="1">
    <citation type="journal article" date="2015" name="J. Phycol.">
        <title>The Choreocolax polysiphoniae plastid forces a reevaluation of the evolutionary pathways to parasitism in red algae.</title>
        <authorList>
            <person name="Salomaki E.D."/>
            <person name="Nickles K.R."/>
            <person name="Lane C.E."/>
        </authorList>
    </citation>
    <scope>NUCLEOTIDE SEQUENCE</scope>
</reference>
<feature type="transmembrane region" description="Helical" evidence="1">
    <location>
        <begin position="120"/>
        <end position="143"/>
    </location>
</feature>